<evidence type="ECO:0000313" key="3">
    <source>
        <dbReference type="EMBL" id="SEJ33141.1"/>
    </source>
</evidence>
<gene>
    <name evidence="3" type="ORF">SAMN05444271_1495</name>
</gene>
<dbReference type="GO" id="GO:0004519">
    <property type="term" value="F:endonuclease activity"/>
    <property type="evidence" value="ECO:0007669"/>
    <property type="project" value="InterPro"/>
</dbReference>
<feature type="compositionally biased region" description="Acidic residues" evidence="1">
    <location>
        <begin position="278"/>
        <end position="302"/>
    </location>
</feature>
<name>A0A1H6XVT0_9EURY</name>
<accession>A0A2H4Q1V1</accession>
<dbReference type="AlphaFoldDB" id="A0A1H6XVT0"/>
<proteinExistence type="predicted"/>
<feature type="compositionally biased region" description="Basic and acidic residues" evidence="1">
    <location>
        <begin position="247"/>
        <end position="258"/>
    </location>
</feature>
<sequence length="391" mass="43848">MSDAADTPDGEQTPDRDEIPPTRRNKALSRDEHTCQLCGTKGPDAGGIIPVEVHHKTYNPTECRVHDLPNLITLCRHCHNWHHNRPSDETPAVDISDEAKAKLIETDIEIIHLLTQNGPLTIAEIADRVSPDQTQQAVKERLYRIMGIDTEIDTQETQLIDQDAETGQWGLPHQIDISQRRVPDEVQEIVQRTVDKIVELAIKRGCDRETVAKIVDINARTAYLYKYRAQAYDFPIGLYTGQGRPRKNSEEITHKSAEESTGDGESQQSLDNLSVEEPTGEDADGEPATTDDVDTDETDPEETSPVTDSASDNNDPPEEFEVIDPMQPQPDGSNREYLITAADYPEELHPIIHRLNLAKISKREHGQSSEDPQTNGLVESLFQNIQDLEFE</sequence>
<feature type="region of interest" description="Disordered" evidence="1">
    <location>
        <begin position="1"/>
        <end position="31"/>
    </location>
</feature>
<reference evidence="3 4" key="1">
    <citation type="submission" date="2016-10" db="EMBL/GenBank/DDBJ databases">
        <authorList>
            <person name="de Groot N.N."/>
        </authorList>
    </citation>
    <scope>NUCLEOTIDE SEQUENCE [LARGE SCALE GENOMIC DNA]</scope>
    <source>
        <strain evidence="3 4">DSM 22187</strain>
    </source>
</reference>
<dbReference type="KEGG" id="hae:halTADL_1597"/>
<evidence type="ECO:0000256" key="1">
    <source>
        <dbReference type="SAM" id="MobiDB-lite"/>
    </source>
</evidence>
<protein>
    <recommendedName>
        <fullName evidence="2">HNH domain-containing protein</fullName>
    </recommendedName>
</protein>
<dbReference type="Pfam" id="PF01844">
    <property type="entry name" value="HNH"/>
    <property type="match status" value="1"/>
</dbReference>
<dbReference type="GO" id="GO:0008270">
    <property type="term" value="F:zinc ion binding"/>
    <property type="evidence" value="ECO:0007669"/>
    <property type="project" value="InterPro"/>
</dbReference>
<dbReference type="RefSeq" id="WP_089673845.1">
    <property type="nucleotide sequence ID" value="NZ_FNYR01000049.1"/>
</dbReference>
<organism evidence="3 4">
    <name type="scientific">Halohasta litchfieldiae</name>
    <dbReference type="NCBI Taxonomy" id="1073996"/>
    <lineage>
        <taxon>Archaea</taxon>
        <taxon>Methanobacteriati</taxon>
        <taxon>Methanobacteriota</taxon>
        <taxon>Stenosarchaea group</taxon>
        <taxon>Halobacteria</taxon>
        <taxon>Halobacteriales</taxon>
        <taxon>Haloferacaceae</taxon>
        <taxon>Halohasta</taxon>
    </lineage>
</organism>
<dbReference type="GO" id="GO:0003676">
    <property type="term" value="F:nucleic acid binding"/>
    <property type="evidence" value="ECO:0007669"/>
    <property type="project" value="InterPro"/>
</dbReference>
<dbReference type="InterPro" id="IPR002711">
    <property type="entry name" value="HNH"/>
</dbReference>
<keyword evidence="4" id="KW-1185">Reference proteome</keyword>
<evidence type="ECO:0000259" key="2">
    <source>
        <dbReference type="Pfam" id="PF01844"/>
    </source>
</evidence>
<feature type="domain" description="HNH" evidence="2">
    <location>
        <begin position="35"/>
        <end position="85"/>
    </location>
</feature>
<dbReference type="CDD" id="cd00085">
    <property type="entry name" value="HNHc"/>
    <property type="match status" value="1"/>
</dbReference>
<dbReference type="Gene3D" id="1.10.30.50">
    <property type="match status" value="1"/>
</dbReference>
<evidence type="ECO:0000313" key="4">
    <source>
        <dbReference type="Proteomes" id="UP000198888"/>
    </source>
</evidence>
<feature type="region of interest" description="Disordered" evidence="1">
    <location>
        <begin position="237"/>
        <end position="335"/>
    </location>
</feature>
<dbReference type="EMBL" id="FNYR01000049">
    <property type="protein sequence ID" value="SEJ33141.1"/>
    <property type="molecule type" value="Genomic_DNA"/>
</dbReference>
<dbReference type="InterPro" id="IPR003615">
    <property type="entry name" value="HNH_nuc"/>
</dbReference>
<dbReference type="Proteomes" id="UP000198888">
    <property type="component" value="Unassembled WGS sequence"/>
</dbReference>
<accession>A0A1H6XVT0</accession>
<feature type="compositionally biased region" description="Polar residues" evidence="1">
    <location>
        <begin position="263"/>
        <end position="272"/>
    </location>
</feature>
<dbReference type="OrthoDB" id="11472at2157"/>